<feature type="signal peptide" evidence="1">
    <location>
        <begin position="1"/>
        <end position="21"/>
    </location>
</feature>
<dbReference type="OrthoDB" id="3544299at2"/>
<feature type="chain" id="PRO_5024466491" evidence="1">
    <location>
        <begin position="22"/>
        <end position="62"/>
    </location>
</feature>
<evidence type="ECO:0000256" key="1">
    <source>
        <dbReference type="SAM" id="SignalP"/>
    </source>
</evidence>
<feature type="non-terminal residue" evidence="2">
    <location>
        <position position="62"/>
    </location>
</feature>
<protein>
    <submittedName>
        <fullName evidence="2">Uncharacterized protein</fullName>
    </submittedName>
</protein>
<dbReference type="AlphaFoldDB" id="A0A5S4F232"/>
<keyword evidence="1" id="KW-0732">Signal</keyword>
<dbReference type="Proteomes" id="UP000309128">
    <property type="component" value="Unassembled WGS sequence"/>
</dbReference>
<name>A0A5S4F232_9ACTN</name>
<keyword evidence="3" id="KW-1185">Reference proteome</keyword>
<organism evidence="2 3">
    <name type="scientific">Nonomuraea turkmeniaca</name>
    <dbReference type="NCBI Taxonomy" id="103838"/>
    <lineage>
        <taxon>Bacteria</taxon>
        <taxon>Bacillati</taxon>
        <taxon>Actinomycetota</taxon>
        <taxon>Actinomycetes</taxon>
        <taxon>Streptosporangiales</taxon>
        <taxon>Streptosporangiaceae</taxon>
        <taxon>Nonomuraea</taxon>
    </lineage>
</organism>
<evidence type="ECO:0000313" key="2">
    <source>
        <dbReference type="EMBL" id="TMR10042.1"/>
    </source>
</evidence>
<dbReference type="EMBL" id="VCKY01000206">
    <property type="protein sequence ID" value="TMR10042.1"/>
    <property type="molecule type" value="Genomic_DNA"/>
</dbReference>
<comment type="caution">
    <text evidence="2">The sequence shown here is derived from an EMBL/GenBank/DDBJ whole genome shotgun (WGS) entry which is preliminary data.</text>
</comment>
<proteinExistence type="predicted"/>
<reference evidence="2 3" key="1">
    <citation type="submission" date="2019-05" db="EMBL/GenBank/DDBJ databases">
        <title>Draft genome sequence of Nonomuraea turkmeniaca DSM 43926.</title>
        <authorList>
            <person name="Saricaoglu S."/>
            <person name="Isik K."/>
        </authorList>
    </citation>
    <scope>NUCLEOTIDE SEQUENCE [LARGE SCALE GENOMIC DNA]</scope>
    <source>
        <strain evidence="2 3">DSM 43926</strain>
    </source>
</reference>
<sequence length="62" mass="5898">MVAGAIAAGGLTLLAAPPSHAVVDPLHVGTCLASSATELTALVDPAAPGVPSEIPAVSCLQP</sequence>
<evidence type="ECO:0000313" key="3">
    <source>
        <dbReference type="Proteomes" id="UP000309128"/>
    </source>
</evidence>
<gene>
    <name evidence="2" type="ORF">ETD86_41125</name>
</gene>
<accession>A0A5S4F232</accession>